<keyword evidence="1" id="KW-0812">Transmembrane</keyword>
<keyword evidence="3" id="KW-1185">Reference proteome</keyword>
<evidence type="ECO:0000313" key="2">
    <source>
        <dbReference type="EMBL" id="TLS36440.1"/>
    </source>
</evidence>
<keyword evidence="1" id="KW-1133">Transmembrane helix</keyword>
<feature type="transmembrane region" description="Helical" evidence="1">
    <location>
        <begin position="57"/>
        <end position="74"/>
    </location>
</feature>
<proteinExistence type="predicted"/>
<comment type="caution">
    <text evidence="2">The sequence shown here is derived from an EMBL/GenBank/DDBJ whole genome shotgun (WGS) entry which is preliminary data.</text>
</comment>
<dbReference type="RefSeq" id="WP_138127476.1">
    <property type="nucleotide sequence ID" value="NZ_SWLG01000010.1"/>
</dbReference>
<gene>
    <name evidence="2" type="ORF">FCL54_14530</name>
</gene>
<dbReference type="Proteomes" id="UP000308230">
    <property type="component" value="Unassembled WGS sequence"/>
</dbReference>
<dbReference type="EMBL" id="SWLG01000010">
    <property type="protein sequence ID" value="TLS36440.1"/>
    <property type="molecule type" value="Genomic_DNA"/>
</dbReference>
<accession>A0A5R9F1V2</accession>
<organism evidence="2 3">
    <name type="scientific">Exobacillus caeni</name>
    <dbReference type="NCBI Taxonomy" id="2574798"/>
    <lineage>
        <taxon>Bacteria</taxon>
        <taxon>Bacillati</taxon>
        <taxon>Bacillota</taxon>
        <taxon>Bacilli</taxon>
        <taxon>Bacillales</taxon>
        <taxon>Guptibacillaceae</taxon>
        <taxon>Exobacillus</taxon>
    </lineage>
</organism>
<evidence type="ECO:0000313" key="3">
    <source>
        <dbReference type="Proteomes" id="UP000308230"/>
    </source>
</evidence>
<feature type="transmembrane region" description="Helical" evidence="1">
    <location>
        <begin position="12"/>
        <end position="28"/>
    </location>
</feature>
<feature type="transmembrane region" description="Helical" evidence="1">
    <location>
        <begin position="34"/>
        <end position="50"/>
    </location>
</feature>
<sequence>MPRRLKAEQITGFNVLLAVIVGVISFGLQLSTVMFFLIYLSLLLISYLVFYKPTIKVVLAYIVVIVGTGIIWILD</sequence>
<protein>
    <submittedName>
        <fullName evidence="2">Uncharacterized protein</fullName>
    </submittedName>
</protein>
<evidence type="ECO:0000256" key="1">
    <source>
        <dbReference type="SAM" id="Phobius"/>
    </source>
</evidence>
<keyword evidence="1" id="KW-0472">Membrane</keyword>
<name>A0A5R9F1V2_9BACL</name>
<dbReference type="AlphaFoldDB" id="A0A5R9F1V2"/>
<reference evidence="2 3" key="1">
    <citation type="submission" date="2019-04" db="EMBL/GenBank/DDBJ databases">
        <title>Bacillus caeni sp. nov., a bacterium isolated from mangrove sediment.</title>
        <authorList>
            <person name="Huang H."/>
            <person name="Mo K."/>
            <person name="Hu Y."/>
        </authorList>
    </citation>
    <scope>NUCLEOTIDE SEQUENCE [LARGE SCALE GENOMIC DNA]</scope>
    <source>
        <strain evidence="2 3">HB172195</strain>
    </source>
</reference>